<dbReference type="PANTHER" id="PTHR46558:SF11">
    <property type="entry name" value="HTH-TYPE TRANSCRIPTIONAL REGULATOR XRE"/>
    <property type="match status" value="1"/>
</dbReference>
<feature type="domain" description="HTH cro/C1-type" evidence="2">
    <location>
        <begin position="9"/>
        <end position="63"/>
    </location>
</feature>
<comment type="caution">
    <text evidence="3">The sequence shown here is derived from an EMBL/GenBank/DDBJ whole genome shotgun (WGS) entry which is preliminary data.</text>
</comment>
<protein>
    <submittedName>
        <fullName evidence="3">XRE family transcriptional regulator</fullName>
    </submittedName>
</protein>
<keyword evidence="1" id="KW-0238">DNA-binding</keyword>
<dbReference type="SMART" id="SM00530">
    <property type="entry name" value="HTH_XRE"/>
    <property type="match status" value="1"/>
</dbReference>
<dbReference type="RefSeq" id="WP_116879423.1">
    <property type="nucleotide sequence ID" value="NZ_QURB01000001.1"/>
</dbReference>
<name>A0A3E1F199_9FLAO</name>
<dbReference type="InterPro" id="IPR010982">
    <property type="entry name" value="Lambda_DNA-bd_dom_sf"/>
</dbReference>
<dbReference type="SUPFAM" id="SSF47413">
    <property type="entry name" value="lambda repressor-like DNA-binding domains"/>
    <property type="match status" value="1"/>
</dbReference>
<dbReference type="AlphaFoldDB" id="A0A3E1F199"/>
<dbReference type="PANTHER" id="PTHR46558">
    <property type="entry name" value="TRACRIPTIONAL REGULATORY PROTEIN-RELATED-RELATED"/>
    <property type="match status" value="1"/>
</dbReference>
<dbReference type="InterPro" id="IPR001387">
    <property type="entry name" value="Cro/C1-type_HTH"/>
</dbReference>
<proteinExistence type="predicted"/>
<dbReference type="Gene3D" id="1.10.260.40">
    <property type="entry name" value="lambda repressor-like DNA-binding domains"/>
    <property type="match status" value="1"/>
</dbReference>
<dbReference type="Proteomes" id="UP000257127">
    <property type="component" value="Unassembled WGS sequence"/>
</dbReference>
<evidence type="ECO:0000259" key="2">
    <source>
        <dbReference type="PROSITE" id="PS50943"/>
    </source>
</evidence>
<reference evidence="3 4" key="1">
    <citation type="submission" date="2018-08" db="EMBL/GenBank/DDBJ databases">
        <title>The draft genome squence of Brumimicrobium sp. N62.</title>
        <authorList>
            <person name="Du Z.-J."/>
            <person name="Luo H.-R."/>
        </authorList>
    </citation>
    <scope>NUCLEOTIDE SEQUENCE [LARGE SCALE GENOMIC DNA]</scope>
    <source>
        <strain evidence="3 4">N62</strain>
    </source>
</reference>
<dbReference type="Pfam" id="PF01381">
    <property type="entry name" value="HTH_3"/>
    <property type="match status" value="1"/>
</dbReference>
<dbReference type="CDD" id="cd00093">
    <property type="entry name" value="HTH_XRE"/>
    <property type="match status" value="1"/>
</dbReference>
<dbReference type="OrthoDB" id="798409at2"/>
<dbReference type="GO" id="GO:0003677">
    <property type="term" value="F:DNA binding"/>
    <property type="evidence" value="ECO:0007669"/>
    <property type="project" value="UniProtKB-KW"/>
</dbReference>
<evidence type="ECO:0000313" key="4">
    <source>
        <dbReference type="Proteomes" id="UP000257127"/>
    </source>
</evidence>
<keyword evidence="4" id="KW-1185">Reference proteome</keyword>
<evidence type="ECO:0000313" key="3">
    <source>
        <dbReference type="EMBL" id="RFC55588.1"/>
    </source>
</evidence>
<dbReference type="PROSITE" id="PS50943">
    <property type="entry name" value="HTH_CROC1"/>
    <property type="match status" value="1"/>
</dbReference>
<evidence type="ECO:0000256" key="1">
    <source>
        <dbReference type="ARBA" id="ARBA00023125"/>
    </source>
</evidence>
<sequence length="116" mass="13401">MILDANNKIKKIRELKNLTQEFLAQEIGISTRAYSKIETGETKITIDRLNQIGEILEIPAIEILGFNEKQIFNNCRQEGNIGINHNYSSKELNSQFENQINHLKSEIVFLRSLLKK</sequence>
<gene>
    <name evidence="3" type="ORF">DXU93_01260</name>
</gene>
<organism evidence="3 4">
    <name type="scientific">Brumimicrobium aurantiacum</name>
    <dbReference type="NCBI Taxonomy" id="1737063"/>
    <lineage>
        <taxon>Bacteria</taxon>
        <taxon>Pseudomonadati</taxon>
        <taxon>Bacteroidota</taxon>
        <taxon>Flavobacteriia</taxon>
        <taxon>Flavobacteriales</taxon>
        <taxon>Crocinitomicaceae</taxon>
        <taxon>Brumimicrobium</taxon>
    </lineage>
</organism>
<dbReference type="EMBL" id="QURB01000001">
    <property type="protein sequence ID" value="RFC55588.1"/>
    <property type="molecule type" value="Genomic_DNA"/>
</dbReference>
<accession>A0A3E1F199</accession>